<name>A0ABV4DUK6_9CLOT</name>
<evidence type="ECO:0000256" key="1">
    <source>
        <dbReference type="SAM" id="Phobius"/>
    </source>
</evidence>
<dbReference type="SUPFAM" id="SSF56300">
    <property type="entry name" value="Metallo-dependent phosphatases"/>
    <property type="match status" value="1"/>
</dbReference>
<keyword evidence="1" id="KW-1133">Transmembrane helix</keyword>
<dbReference type="EMBL" id="JBGFFE010000004">
    <property type="protein sequence ID" value="MEY8762925.1"/>
    <property type="molecule type" value="Genomic_DNA"/>
</dbReference>
<dbReference type="InterPro" id="IPR029052">
    <property type="entry name" value="Metallo-depent_PP-like"/>
</dbReference>
<feature type="transmembrane region" description="Helical" evidence="1">
    <location>
        <begin position="7"/>
        <end position="32"/>
    </location>
</feature>
<sequence length="383" mass="43874">MIYVIGILCMLVFAAVNLYIGITIFETFRYFMPSVNSYIYWTIFLLIVLSFFIGKLSKKILPESASKIFYTIGCYWMAAIFYFIMAVVVFQIINLLHYFFPCIYIYDRVRWKAIFYTISMSVISIVLIDGTYNANSIKLSKYDLQVEKDMTGVEKLNIVMVSDIHAGRIIGKNRLVKLVKNINLVKPDLVILAGDVIDDDVNLNELGDILEPLKNINSVYGVYAVLGNHEYIGGNTDYMVREYRKLNIKLLVDEPEDVDGKFYIIGRNDTACRNFTGRERKDIFQLAEECDRTKLLITVDHKPIDLKNCKNAGIDIQFSGHTHRGQLYPLNFITRKIFKIDWGHLEDCGFNIIVSSGFGTWGPPVRVHSRSEIVQVVLRGASV</sequence>
<keyword evidence="1" id="KW-0472">Membrane</keyword>
<organism evidence="3 4">
    <name type="scientific">Clostridium lapidicellarium</name>
    <dbReference type="NCBI Taxonomy" id="3240931"/>
    <lineage>
        <taxon>Bacteria</taxon>
        <taxon>Bacillati</taxon>
        <taxon>Bacillota</taxon>
        <taxon>Clostridia</taxon>
        <taxon>Eubacteriales</taxon>
        <taxon>Clostridiaceae</taxon>
        <taxon>Clostridium</taxon>
    </lineage>
</organism>
<keyword evidence="1" id="KW-0812">Transmembrane</keyword>
<dbReference type="Pfam" id="PF00149">
    <property type="entry name" value="Metallophos"/>
    <property type="match status" value="1"/>
</dbReference>
<reference evidence="3 4" key="1">
    <citation type="submission" date="2024-08" db="EMBL/GenBank/DDBJ databases">
        <title>Clostridium lapicellarii sp. nov., and Clostridium renhuaiense sp. nov., two species isolated from the mud in a fermentation cellar used for producing sauce-flavour Chinese liquors.</title>
        <authorList>
            <person name="Yang F."/>
            <person name="Wang H."/>
            <person name="Chen L.Q."/>
            <person name="Zhou N."/>
            <person name="Lu J.J."/>
            <person name="Pu X.X."/>
            <person name="Wan B."/>
            <person name="Wang L."/>
            <person name="Liu S.J."/>
        </authorList>
    </citation>
    <scope>NUCLEOTIDE SEQUENCE [LARGE SCALE GENOMIC DNA]</scope>
    <source>
        <strain evidence="3 4">MT-113</strain>
    </source>
</reference>
<dbReference type="RefSeq" id="WP_294182399.1">
    <property type="nucleotide sequence ID" value="NZ_JBGFFE010000004.1"/>
</dbReference>
<dbReference type="Gene3D" id="3.60.21.10">
    <property type="match status" value="1"/>
</dbReference>
<gene>
    <name evidence="3" type="ORF">AB8S09_04580</name>
</gene>
<accession>A0ABV4DUK6</accession>
<dbReference type="InterPro" id="IPR051158">
    <property type="entry name" value="Metallophosphoesterase_sf"/>
</dbReference>
<proteinExistence type="predicted"/>
<dbReference type="InterPro" id="IPR004843">
    <property type="entry name" value="Calcineurin-like_PHP"/>
</dbReference>
<feature type="transmembrane region" description="Helical" evidence="1">
    <location>
        <begin position="38"/>
        <end position="56"/>
    </location>
</feature>
<protein>
    <submittedName>
        <fullName evidence="3">Metallophosphoesterase</fullName>
    </submittedName>
</protein>
<dbReference type="Proteomes" id="UP001565220">
    <property type="component" value="Unassembled WGS sequence"/>
</dbReference>
<feature type="transmembrane region" description="Helical" evidence="1">
    <location>
        <begin position="68"/>
        <end position="93"/>
    </location>
</feature>
<evidence type="ECO:0000313" key="3">
    <source>
        <dbReference type="EMBL" id="MEY8762925.1"/>
    </source>
</evidence>
<feature type="domain" description="Calcineurin-like phosphoesterase" evidence="2">
    <location>
        <begin position="157"/>
        <end position="324"/>
    </location>
</feature>
<evidence type="ECO:0000313" key="4">
    <source>
        <dbReference type="Proteomes" id="UP001565220"/>
    </source>
</evidence>
<keyword evidence="4" id="KW-1185">Reference proteome</keyword>
<evidence type="ECO:0000259" key="2">
    <source>
        <dbReference type="Pfam" id="PF00149"/>
    </source>
</evidence>
<dbReference type="PANTHER" id="PTHR31302">
    <property type="entry name" value="TRANSMEMBRANE PROTEIN WITH METALLOPHOSPHOESTERASE DOMAIN-RELATED"/>
    <property type="match status" value="1"/>
</dbReference>
<dbReference type="CDD" id="cd07385">
    <property type="entry name" value="MPP_YkuE_C"/>
    <property type="match status" value="1"/>
</dbReference>
<dbReference type="PANTHER" id="PTHR31302:SF0">
    <property type="entry name" value="TRANSMEMBRANE PROTEIN WITH METALLOPHOSPHOESTERASE DOMAIN"/>
    <property type="match status" value="1"/>
</dbReference>
<comment type="caution">
    <text evidence="3">The sequence shown here is derived from an EMBL/GenBank/DDBJ whole genome shotgun (WGS) entry which is preliminary data.</text>
</comment>